<feature type="region of interest" description="Disordered" evidence="1">
    <location>
        <begin position="22"/>
        <end position="59"/>
    </location>
</feature>
<accession>A0A4Y2ABN6</accession>
<dbReference type="AlphaFoldDB" id="A0A4Y2ABN6"/>
<evidence type="ECO:0000256" key="1">
    <source>
        <dbReference type="SAM" id="MobiDB-lite"/>
    </source>
</evidence>
<name>A0A4Y2ABN6_ARAVE</name>
<keyword evidence="3" id="KW-1185">Reference proteome</keyword>
<gene>
    <name evidence="2" type="ORF">AVEN_12742_1</name>
</gene>
<evidence type="ECO:0000313" key="2">
    <source>
        <dbReference type="EMBL" id="GBL77100.1"/>
    </source>
</evidence>
<evidence type="ECO:0000313" key="3">
    <source>
        <dbReference type="Proteomes" id="UP000499080"/>
    </source>
</evidence>
<protein>
    <submittedName>
        <fullName evidence="2">Uncharacterized protein</fullName>
    </submittedName>
</protein>
<organism evidence="2 3">
    <name type="scientific">Araneus ventricosus</name>
    <name type="common">Orbweaver spider</name>
    <name type="synonym">Epeira ventricosa</name>
    <dbReference type="NCBI Taxonomy" id="182803"/>
    <lineage>
        <taxon>Eukaryota</taxon>
        <taxon>Metazoa</taxon>
        <taxon>Ecdysozoa</taxon>
        <taxon>Arthropoda</taxon>
        <taxon>Chelicerata</taxon>
        <taxon>Arachnida</taxon>
        <taxon>Araneae</taxon>
        <taxon>Araneomorphae</taxon>
        <taxon>Entelegynae</taxon>
        <taxon>Araneoidea</taxon>
        <taxon>Araneidae</taxon>
        <taxon>Araneus</taxon>
    </lineage>
</organism>
<dbReference type="EMBL" id="BGPR01000011">
    <property type="protein sequence ID" value="GBL77100.1"/>
    <property type="molecule type" value="Genomic_DNA"/>
</dbReference>
<reference evidence="2 3" key="1">
    <citation type="journal article" date="2019" name="Sci. Rep.">
        <title>Orb-weaving spider Araneus ventricosus genome elucidates the spidroin gene catalogue.</title>
        <authorList>
            <person name="Kono N."/>
            <person name="Nakamura H."/>
            <person name="Ohtoshi R."/>
            <person name="Moran D.A.P."/>
            <person name="Shinohara A."/>
            <person name="Yoshida Y."/>
            <person name="Fujiwara M."/>
            <person name="Mori M."/>
            <person name="Tomita M."/>
            <person name="Arakawa K."/>
        </authorList>
    </citation>
    <scope>NUCLEOTIDE SEQUENCE [LARGE SCALE GENOMIC DNA]</scope>
</reference>
<proteinExistence type="predicted"/>
<sequence length="102" mass="11037">MLLQGIGEVLCGLPGAGFDSSPSILVDSKPNGNTRATFGPRSDDEDDTEAGTLSTNFRTSPARGHLATTYDLMCNRIHTTRIFSGIGFRTWNPPAPKSRPYH</sequence>
<comment type="caution">
    <text evidence="2">The sequence shown here is derived from an EMBL/GenBank/DDBJ whole genome shotgun (WGS) entry which is preliminary data.</text>
</comment>
<dbReference type="Proteomes" id="UP000499080">
    <property type="component" value="Unassembled WGS sequence"/>
</dbReference>